<name>A0A9D1LD65_9FIRM</name>
<protein>
    <submittedName>
        <fullName evidence="2">Uncharacterized protein</fullName>
    </submittedName>
</protein>
<accession>A0A9D1LD65</accession>
<organism evidence="2 3">
    <name type="scientific">Candidatus Pullichristensenella excrementigallinarum</name>
    <dbReference type="NCBI Taxonomy" id="2840907"/>
    <lineage>
        <taxon>Bacteria</taxon>
        <taxon>Bacillati</taxon>
        <taxon>Bacillota</taxon>
        <taxon>Clostridia</taxon>
        <taxon>Candidatus Pullichristensenella</taxon>
    </lineage>
</organism>
<sequence length="97" mass="10361">VFVVMLIGGIGIGIGLIALGNETDLLSYGTIAPSLSNQSTLGMVSMVQGGWVPGITVMIVSAVIGLIFLAMMNVFLDMAENVRRISVRLSRRSYEEE</sequence>
<comment type="caution">
    <text evidence="2">The sequence shown here is derived from an EMBL/GenBank/DDBJ whole genome shotgun (WGS) entry which is preliminary data.</text>
</comment>
<keyword evidence="1" id="KW-1133">Transmembrane helix</keyword>
<evidence type="ECO:0000313" key="2">
    <source>
        <dbReference type="EMBL" id="HIU34392.1"/>
    </source>
</evidence>
<reference evidence="2" key="2">
    <citation type="journal article" date="2021" name="PeerJ">
        <title>Extensive microbial diversity within the chicken gut microbiome revealed by metagenomics and culture.</title>
        <authorList>
            <person name="Gilroy R."/>
            <person name="Ravi A."/>
            <person name="Getino M."/>
            <person name="Pursley I."/>
            <person name="Horton D.L."/>
            <person name="Alikhan N.F."/>
            <person name="Baker D."/>
            <person name="Gharbi K."/>
            <person name="Hall N."/>
            <person name="Watson M."/>
            <person name="Adriaenssens E.M."/>
            <person name="Foster-Nyarko E."/>
            <person name="Jarju S."/>
            <person name="Secka A."/>
            <person name="Antonio M."/>
            <person name="Oren A."/>
            <person name="Chaudhuri R.R."/>
            <person name="La Ragione R."/>
            <person name="Hildebrand F."/>
            <person name="Pallen M.J."/>
        </authorList>
    </citation>
    <scope>NUCLEOTIDE SEQUENCE</scope>
    <source>
        <strain evidence="2">ChiHcec3-11533</strain>
    </source>
</reference>
<feature type="transmembrane region" description="Helical" evidence="1">
    <location>
        <begin position="51"/>
        <end position="76"/>
    </location>
</feature>
<proteinExistence type="predicted"/>
<evidence type="ECO:0000256" key="1">
    <source>
        <dbReference type="SAM" id="Phobius"/>
    </source>
</evidence>
<gene>
    <name evidence="2" type="ORF">IAB02_07495</name>
</gene>
<keyword evidence="1" id="KW-0812">Transmembrane</keyword>
<keyword evidence="1" id="KW-0472">Membrane</keyword>
<dbReference type="Proteomes" id="UP000824072">
    <property type="component" value="Unassembled WGS sequence"/>
</dbReference>
<reference evidence="2" key="1">
    <citation type="submission" date="2020-10" db="EMBL/GenBank/DDBJ databases">
        <authorList>
            <person name="Gilroy R."/>
        </authorList>
    </citation>
    <scope>NUCLEOTIDE SEQUENCE</scope>
    <source>
        <strain evidence="2">ChiHcec3-11533</strain>
    </source>
</reference>
<dbReference type="EMBL" id="DVMU01000169">
    <property type="protein sequence ID" value="HIU34392.1"/>
    <property type="molecule type" value="Genomic_DNA"/>
</dbReference>
<dbReference type="AlphaFoldDB" id="A0A9D1LD65"/>
<evidence type="ECO:0000313" key="3">
    <source>
        <dbReference type="Proteomes" id="UP000824072"/>
    </source>
</evidence>
<feature type="non-terminal residue" evidence="2">
    <location>
        <position position="1"/>
    </location>
</feature>